<dbReference type="STRING" id="332411.VI06_16885"/>
<dbReference type="InterPro" id="IPR000847">
    <property type="entry name" value="LysR_HTH_N"/>
</dbReference>
<evidence type="ECO:0000259" key="5">
    <source>
        <dbReference type="PROSITE" id="PS50931"/>
    </source>
</evidence>
<dbReference type="EMBL" id="AP018823">
    <property type="protein sequence ID" value="BBF84648.1"/>
    <property type="molecule type" value="Genomic_DNA"/>
</dbReference>
<dbReference type="PROSITE" id="PS50931">
    <property type="entry name" value="HTH_LYSR"/>
    <property type="match status" value="1"/>
</dbReference>
<dbReference type="PRINTS" id="PR00039">
    <property type="entry name" value="HTHLYSR"/>
</dbReference>
<organism evidence="6 7">
    <name type="scientific">Aquitalea magnusonii</name>
    <dbReference type="NCBI Taxonomy" id="332411"/>
    <lineage>
        <taxon>Bacteria</taxon>
        <taxon>Pseudomonadati</taxon>
        <taxon>Pseudomonadota</taxon>
        <taxon>Betaproteobacteria</taxon>
        <taxon>Neisseriales</taxon>
        <taxon>Chromobacteriaceae</taxon>
        <taxon>Aquitalea</taxon>
    </lineage>
</organism>
<dbReference type="Gene3D" id="3.40.190.290">
    <property type="match status" value="1"/>
</dbReference>
<reference evidence="7" key="3">
    <citation type="journal article" date="2017" name="Plant Physiol. Biochem.">
        <title>Differential oxidative and antioxidative response of duckweed Lemna minor toward plant growth promoting/inhibiting bacteria.</title>
        <authorList>
            <person name="Ishizawa H."/>
            <person name="Kuroda M."/>
            <person name="Morikawa M."/>
            <person name="Ike M."/>
        </authorList>
    </citation>
    <scope>NUCLEOTIDE SEQUENCE [LARGE SCALE GENOMIC DNA]</scope>
    <source>
        <strain evidence="7">H3</strain>
    </source>
</reference>
<keyword evidence="2" id="KW-0805">Transcription regulation</keyword>
<dbReference type="FunFam" id="1.10.10.10:FF:000001">
    <property type="entry name" value="LysR family transcriptional regulator"/>
    <property type="match status" value="1"/>
</dbReference>
<name>A0A3G9G9P3_9NEIS</name>
<dbReference type="Pfam" id="PF00126">
    <property type="entry name" value="HTH_1"/>
    <property type="match status" value="1"/>
</dbReference>
<keyword evidence="4" id="KW-0804">Transcription</keyword>
<gene>
    <name evidence="6" type="ORF">DLM_1008</name>
</gene>
<evidence type="ECO:0000313" key="7">
    <source>
        <dbReference type="Proteomes" id="UP000198290"/>
    </source>
</evidence>
<evidence type="ECO:0000256" key="2">
    <source>
        <dbReference type="ARBA" id="ARBA00023015"/>
    </source>
</evidence>
<evidence type="ECO:0000256" key="1">
    <source>
        <dbReference type="ARBA" id="ARBA00009437"/>
    </source>
</evidence>
<dbReference type="SUPFAM" id="SSF46785">
    <property type="entry name" value="Winged helix' DNA-binding domain"/>
    <property type="match status" value="1"/>
</dbReference>
<dbReference type="CDD" id="cd08436">
    <property type="entry name" value="PBP2_LTTR_like_3"/>
    <property type="match status" value="1"/>
</dbReference>
<dbReference type="PANTHER" id="PTHR30346">
    <property type="entry name" value="TRANSCRIPTIONAL DUAL REGULATOR HCAR-RELATED"/>
    <property type="match status" value="1"/>
</dbReference>
<dbReference type="AlphaFoldDB" id="A0A3G9G9P3"/>
<dbReference type="Gene3D" id="1.10.10.10">
    <property type="entry name" value="Winged helix-like DNA-binding domain superfamily/Winged helix DNA-binding domain"/>
    <property type="match status" value="1"/>
</dbReference>
<feature type="domain" description="HTH lysR-type" evidence="5">
    <location>
        <begin position="1"/>
        <end position="58"/>
    </location>
</feature>
<dbReference type="KEGG" id="amah:DLM_1008"/>
<dbReference type="InterPro" id="IPR005119">
    <property type="entry name" value="LysR_subst-bd"/>
</dbReference>
<dbReference type="GO" id="GO:0003677">
    <property type="term" value="F:DNA binding"/>
    <property type="evidence" value="ECO:0007669"/>
    <property type="project" value="UniProtKB-KW"/>
</dbReference>
<dbReference type="Proteomes" id="UP000198290">
    <property type="component" value="Chromosome"/>
</dbReference>
<dbReference type="Pfam" id="PF03466">
    <property type="entry name" value="LysR_substrate"/>
    <property type="match status" value="1"/>
</dbReference>
<protein>
    <submittedName>
        <fullName evidence="6">LysR-family transcriptional regulator</fullName>
    </submittedName>
</protein>
<dbReference type="SUPFAM" id="SSF53850">
    <property type="entry name" value="Periplasmic binding protein-like II"/>
    <property type="match status" value="1"/>
</dbReference>
<keyword evidence="3" id="KW-0238">DNA-binding</keyword>
<dbReference type="OrthoDB" id="8675247at2"/>
<reference evidence="7" key="1">
    <citation type="journal article" date="2017" name="Biotechnol. Biofuels">
        <title>Evaluation of environmental bacterial communities as a factor affecting the growth of duckweed Lemna minor.</title>
        <authorList>
            <person name="Ishizawa H."/>
            <person name="Kuroda M."/>
            <person name="Morikawa M."/>
            <person name="Ike M."/>
        </authorList>
    </citation>
    <scope>NUCLEOTIDE SEQUENCE [LARGE SCALE GENOMIC DNA]</scope>
    <source>
        <strain evidence="7">H3</strain>
    </source>
</reference>
<evidence type="ECO:0000313" key="6">
    <source>
        <dbReference type="EMBL" id="BBF84648.1"/>
    </source>
</evidence>
<comment type="similarity">
    <text evidence="1">Belongs to the LysR transcriptional regulatory family.</text>
</comment>
<dbReference type="InterPro" id="IPR036388">
    <property type="entry name" value="WH-like_DNA-bd_sf"/>
</dbReference>
<dbReference type="GO" id="GO:0003700">
    <property type="term" value="F:DNA-binding transcription factor activity"/>
    <property type="evidence" value="ECO:0007669"/>
    <property type="project" value="InterPro"/>
</dbReference>
<reference evidence="6 7" key="2">
    <citation type="journal article" date="2017" name="Genome Announc.">
        <title>Draft genome sequence of Aquitalea magnusonii strain H3, a plant growth-promoting bacterium of duckweed Lemna minor.</title>
        <authorList>
            <person name="Ishizawa H."/>
            <person name="Kuroda M."/>
            <person name="Ike M."/>
        </authorList>
    </citation>
    <scope>NUCLEOTIDE SEQUENCE [LARGE SCALE GENOMIC DNA]</scope>
    <source>
        <strain evidence="6 7">H3</strain>
    </source>
</reference>
<dbReference type="GO" id="GO:0032993">
    <property type="term" value="C:protein-DNA complex"/>
    <property type="evidence" value="ECO:0007669"/>
    <property type="project" value="TreeGrafter"/>
</dbReference>
<keyword evidence="7" id="KW-1185">Reference proteome</keyword>
<sequence>MNLRQIDYVLAVAEEENFTRAAERCHTVQSALSHQIARLEQEFGTRLFERTSRQVTLTPAGHTFVNHARQVRDAARRLEDEMAAATGEIRGHLRIGYISTLSRLDLPGLLAEYHRRHPQVEVQVAMRMSDVMMEELRVQQIDAAFLGVWPGEPVLGLDARLLWEEPLLALLHPQHPLAACPSLTLQQLAQQTLVDWPAGTGPRQQTDMAFAAQGIKRRVSFEVNHADMLVSLVSTGAAIGMVPALGAGQHGMLAARPVLNGPRRRVYLACHDSPTPAAAAFLALVEQFLRPARQEEGRC</sequence>
<proteinExistence type="inferred from homology"/>
<dbReference type="RefSeq" id="WP_089085271.1">
    <property type="nucleotide sequence ID" value="NZ_AP018823.1"/>
</dbReference>
<dbReference type="InterPro" id="IPR036390">
    <property type="entry name" value="WH_DNA-bd_sf"/>
</dbReference>
<evidence type="ECO:0000256" key="3">
    <source>
        <dbReference type="ARBA" id="ARBA00023125"/>
    </source>
</evidence>
<dbReference type="PANTHER" id="PTHR30346:SF30">
    <property type="entry name" value="SMALL NEUTRAL PROTEASE REGULATORY PROTEIN"/>
    <property type="match status" value="1"/>
</dbReference>
<evidence type="ECO:0000256" key="4">
    <source>
        <dbReference type="ARBA" id="ARBA00023163"/>
    </source>
</evidence>
<accession>A0A3G9G9P3</accession>